<dbReference type="PANTHER" id="PTHR37984:SF5">
    <property type="entry name" value="PROTEIN NYNRIN-LIKE"/>
    <property type="match status" value="1"/>
</dbReference>
<dbReference type="SUPFAM" id="SSF53098">
    <property type="entry name" value="Ribonuclease H-like"/>
    <property type="match status" value="1"/>
</dbReference>
<keyword evidence="1" id="KW-0511">Multifunctional enzyme</keyword>
<dbReference type="GO" id="GO:0003676">
    <property type="term" value="F:nucleic acid binding"/>
    <property type="evidence" value="ECO:0007669"/>
    <property type="project" value="InterPro"/>
</dbReference>
<evidence type="ECO:0000313" key="4">
    <source>
        <dbReference type="Proteomes" id="UP000031668"/>
    </source>
</evidence>
<proteinExistence type="predicted"/>
<evidence type="ECO:0000256" key="1">
    <source>
        <dbReference type="ARBA" id="ARBA00023268"/>
    </source>
</evidence>
<comment type="caution">
    <text evidence="3">The sequence shown here is derived from an EMBL/GenBank/DDBJ whole genome shotgun (WGS) entry which is preliminary data.</text>
</comment>
<gene>
    <name evidence="3" type="ORF">RF11_16338</name>
</gene>
<keyword evidence="4" id="KW-1185">Reference proteome</keyword>
<dbReference type="GO" id="GO:0016787">
    <property type="term" value="F:hydrolase activity"/>
    <property type="evidence" value="ECO:0007669"/>
    <property type="project" value="UniProtKB-KW"/>
</dbReference>
<reference evidence="3 4" key="1">
    <citation type="journal article" date="2014" name="Genome Biol. Evol.">
        <title>The genome of the myxosporean Thelohanellus kitauei shows adaptations to nutrient acquisition within its fish host.</title>
        <authorList>
            <person name="Yang Y."/>
            <person name="Xiong J."/>
            <person name="Zhou Z."/>
            <person name="Huo F."/>
            <person name="Miao W."/>
            <person name="Ran C."/>
            <person name="Liu Y."/>
            <person name="Zhang J."/>
            <person name="Feng J."/>
            <person name="Wang M."/>
            <person name="Wang M."/>
            <person name="Wang L."/>
            <person name="Yao B."/>
        </authorList>
    </citation>
    <scope>NUCLEOTIDE SEQUENCE [LARGE SCALE GENOMIC DNA]</scope>
    <source>
        <strain evidence="3">Wuqing</strain>
    </source>
</reference>
<dbReference type="PANTHER" id="PTHR37984">
    <property type="entry name" value="PROTEIN CBG26694"/>
    <property type="match status" value="1"/>
</dbReference>
<dbReference type="InterPro" id="IPR001584">
    <property type="entry name" value="Integrase_cat-core"/>
</dbReference>
<dbReference type="EMBL" id="JWZT01005572">
    <property type="protein sequence ID" value="KII60563.1"/>
    <property type="molecule type" value="Genomic_DNA"/>
</dbReference>
<dbReference type="AlphaFoldDB" id="A0A0C2I5X8"/>
<feature type="domain" description="Integrase catalytic" evidence="2">
    <location>
        <begin position="1"/>
        <end position="74"/>
    </location>
</feature>
<dbReference type="Proteomes" id="UP000031668">
    <property type="component" value="Unassembled WGS sequence"/>
</dbReference>
<evidence type="ECO:0000313" key="3">
    <source>
        <dbReference type="EMBL" id="KII60563.1"/>
    </source>
</evidence>
<dbReference type="InterPro" id="IPR041577">
    <property type="entry name" value="RT_RNaseH_2"/>
</dbReference>
<dbReference type="InterPro" id="IPR050951">
    <property type="entry name" value="Retrovirus_Pol_polyprotein"/>
</dbReference>
<dbReference type="SUPFAM" id="SSF56672">
    <property type="entry name" value="DNA/RNA polymerases"/>
    <property type="match status" value="1"/>
</dbReference>
<dbReference type="PROSITE" id="PS50994">
    <property type="entry name" value="INTEGRASE"/>
    <property type="match status" value="1"/>
</dbReference>
<name>A0A0C2I5X8_THEKT</name>
<dbReference type="InterPro" id="IPR036397">
    <property type="entry name" value="RNaseH_sf"/>
</dbReference>
<dbReference type="Pfam" id="PF17919">
    <property type="entry name" value="RT_RNaseH_2"/>
    <property type="match status" value="1"/>
</dbReference>
<dbReference type="GO" id="GO:0003964">
    <property type="term" value="F:RNA-directed DNA polymerase activity"/>
    <property type="evidence" value="ECO:0007669"/>
    <property type="project" value="UniProtKB-KW"/>
</dbReference>
<dbReference type="GO" id="GO:0004519">
    <property type="term" value="F:endonuclease activity"/>
    <property type="evidence" value="ECO:0007669"/>
    <property type="project" value="UniProtKB-KW"/>
</dbReference>
<evidence type="ECO:0000259" key="2">
    <source>
        <dbReference type="PROSITE" id="PS50994"/>
    </source>
</evidence>
<protein>
    <recommendedName>
        <fullName evidence="2">Integrase catalytic domain-containing protein</fullName>
    </recommendedName>
</protein>
<dbReference type="InterPro" id="IPR012337">
    <property type="entry name" value="RNaseH-like_sf"/>
</dbReference>
<sequence length="275" mass="31663">MDHFGICKRNTTPYSNQSDGMVKRFNGTSNNSISKMIKPADDGDKVLQMATLTYNVEKHESTGSDEILVSELSKIQKFLRTNNPISENKYIYLLSSRDGIHGNYMLRNPWEGPCLLTKSWKETKNWSTPIDTRRPVYGEGRTFDNAWLLEGRFEKISIFCGIVERHFPSSSAVLSQIDNQRNEEVICFASGYLNKPENNYEITPLKLFAIVWALKEPFVRILKLKDVKGQIAIWLQFMNHFTFKIEYQAGGNHRNSDSLSIRTTYNTVLPPVYED</sequence>
<dbReference type="InterPro" id="IPR043502">
    <property type="entry name" value="DNA/RNA_pol_sf"/>
</dbReference>
<accession>A0A0C2I5X8</accession>
<dbReference type="Gene3D" id="3.30.420.10">
    <property type="entry name" value="Ribonuclease H-like superfamily/Ribonuclease H"/>
    <property type="match status" value="1"/>
</dbReference>
<organism evidence="3 4">
    <name type="scientific">Thelohanellus kitauei</name>
    <name type="common">Myxosporean</name>
    <dbReference type="NCBI Taxonomy" id="669202"/>
    <lineage>
        <taxon>Eukaryota</taxon>
        <taxon>Metazoa</taxon>
        <taxon>Cnidaria</taxon>
        <taxon>Myxozoa</taxon>
        <taxon>Myxosporea</taxon>
        <taxon>Bivalvulida</taxon>
        <taxon>Platysporina</taxon>
        <taxon>Myxobolidae</taxon>
        <taxon>Thelohanellus</taxon>
    </lineage>
</organism>
<dbReference type="GO" id="GO:0015074">
    <property type="term" value="P:DNA integration"/>
    <property type="evidence" value="ECO:0007669"/>
    <property type="project" value="InterPro"/>
</dbReference>